<dbReference type="PANTHER" id="PTHR35152">
    <property type="entry name" value="DOMAIN SIGNALLING PROTEIN, PUTATIVE (AFU_ORTHOLOGUE AFUA_5G11310)-RELATED"/>
    <property type="match status" value="1"/>
</dbReference>
<dbReference type="PROSITE" id="PS50924">
    <property type="entry name" value="MHYT"/>
    <property type="match status" value="1"/>
</dbReference>
<dbReference type="Proteomes" id="UP001209570">
    <property type="component" value="Unassembled WGS sequence"/>
</dbReference>
<keyword evidence="4" id="KW-1185">Reference proteome</keyword>
<sequence>MPTTPYATWDVSTIVLSYIIAVSGSFCTIQIMEQWRLPQHPRRRTLLLLAASVALGGCGIWSMHFTGMQAYELHDSDGKALAVRYEGFSTIASLLLPILGVYIGLRIASRDPFFLEMEQSRRKDIVRKIKVSNCLLLQVVPVTHIVPSSQLVALFYHPWRIILGGVFAALGVLVMHYLGMVALRTKARMSFHTGIVALSCVIALGAASAAFWILFRVLTFWPKVESLRIGSALIMGVAVCGTHYTGMAAASYTSVDDVSEPLHKFRDEWSDFKLGR</sequence>
<feature type="transmembrane region" description="Helical" evidence="1">
    <location>
        <begin position="195"/>
        <end position="215"/>
    </location>
</feature>
<feature type="transmembrane region" description="Helical" evidence="1">
    <location>
        <begin position="129"/>
        <end position="147"/>
    </location>
</feature>
<accession>A0AAD5LAU6</accession>
<dbReference type="PANTHER" id="PTHR35152:SF1">
    <property type="entry name" value="DOMAIN SIGNALLING PROTEIN, PUTATIVE (AFU_ORTHOLOGUE AFUA_5G11310)-RELATED"/>
    <property type="match status" value="1"/>
</dbReference>
<organism evidence="3 4">
    <name type="scientific">Pythium insidiosum</name>
    <name type="common">Pythiosis disease agent</name>
    <dbReference type="NCBI Taxonomy" id="114742"/>
    <lineage>
        <taxon>Eukaryota</taxon>
        <taxon>Sar</taxon>
        <taxon>Stramenopiles</taxon>
        <taxon>Oomycota</taxon>
        <taxon>Peronosporomycetes</taxon>
        <taxon>Pythiales</taxon>
        <taxon>Pythiaceae</taxon>
        <taxon>Pythium</taxon>
    </lineage>
</organism>
<keyword evidence="1" id="KW-0812">Transmembrane</keyword>
<evidence type="ECO:0000313" key="4">
    <source>
        <dbReference type="Proteomes" id="UP001209570"/>
    </source>
</evidence>
<feature type="transmembrane region" description="Helical" evidence="1">
    <location>
        <begin position="159"/>
        <end position="183"/>
    </location>
</feature>
<feature type="transmembrane region" description="Helical" evidence="1">
    <location>
        <begin position="6"/>
        <end position="26"/>
    </location>
</feature>
<evidence type="ECO:0000313" key="3">
    <source>
        <dbReference type="EMBL" id="KAJ0392309.1"/>
    </source>
</evidence>
<proteinExistence type="predicted"/>
<feature type="domain" description="MHYT" evidence="2">
    <location>
        <begin position="9"/>
        <end position="253"/>
    </location>
</feature>
<evidence type="ECO:0000259" key="2">
    <source>
        <dbReference type="PROSITE" id="PS50924"/>
    </source>
</evidence>
<keyword evidence="1" id="KW-1133">Transmembrane helix</keyword>
<dbReference type="EMBL" id="JAKCXM010000667">
    <property type="protein sequence ID" value="KAJ0392309.1"/>
    <property type="molecule type" value="Genomic_DNA"/>
</dbReference>
<dbReference type="InterPro" id="IPR005330">
    <property type="entry name" value="MHYT_dom"/>
</dbReference>
<keyword evidence="1" id="KW-0472">Membrane</keyword>
<feature type="transmembrane region" description="Helical" evidence="1">
    <location>
        <begin position="227"/>
        <end position="244"/>
    </location>
</feature>
<name>A0AAD5LAU6_PYTIN</name>
<feature type="transmembrane region" description="Helical" evidence="1">
    <location>
        <begin position="46"/>
        <end position="67"/>
    </location>
</feature>
<dbReference type="Pfam" id="PF03707">
    <property type="entry name" value="MHYT"/>
    <property type="match status" value="2"/>
</dbReference>
<comment type="caution">
    <text evidence="3">The sequence shown here is derived from an EMBL/GenBank/DDBJ whole genome shotgun (WGS) entry which is preliminary data.</text>
</comment>
<feature type="transmembrane region" description="Helical" evidence="1">
    <location>
        <begin position="87"/>
        <end position="108"/>
    </location>
</feature>
<protein>
    <recommendedName>
        <fullName evidence="2">MHYT domain-containing protein</fullName>
    </recommendedName>
</protein>
<gene>
    <name evidence="3" type="ORF">P43SY_006505</name>
</gene>
<reference evidence="3" key="1">
    <citation type="submission" date="2021-12" db="EMBL/GenBank/DDBJ databases">
        <title>Prjna785345.</title>
        <authorList>
            <person name="Rujirawat T."/>
            <person name="Krajaejun T."/>
        </authorList>
    </citation>
    <scope>NUCLEOTIDE SEQUENCE</scope>
    <source>
        <strain evidence="3">Pi057C3</strain>
    </source>
</reference>
<evidence type="ECO:0000256" key="1">
    <source>
        <dbReference type="SAM" id="Phobius"/>
    </source>
</evidence>
<dbReference type="AlphaFoldDB" id="A0AAD5LAU6"/>